<comment type="catalytic activity">
    <reaction evidence="7 8">
        <text>5-phospho-beta-D-ribosylamine + L-glutamate + diphosphate = 5-phospho-alpha-D-ribose 1-diphosphate + L-glutamine + H2O</text>
        <dbReference type="Rhea" id="RHEA:14905"/>
        <dbReference type="ChEBI" id="CHEBI:15377"/>
        <dbReference type="ChEBI" id="CHEBI:29985"/>
        <dbReference type="ChEBI" id="CHEBI:33019"/>
        <dbReference type="ChEBI" id="CHEBI:58017"/>
        <dbReference type="ChEBI" id="CHEBI:58359"/>
        <dbReference type="ChEBI" id="CHEBI:58681"/>
        <dbReference type="EC" id="2.4.2.14"/>
    </reaction>
</comment>
<dbReference type="HAMAP" id="MF_01931">
    <property type="entry name" value="PurF"/>
    <property type="match status" value="1"/>
</dbReference>
<dbReference type="InterPro" id="IPR029057">
    <property type="entry name" value="PRTase-like"/>
</dbReference>
<keyword evidence="6 7" id="KW-0315">Glutamine amidotransferase</keyword>
<dbReference type="Pfam" id="PF13537">
    <property type="entry name" value="GATase_7"/>
    <property type="match status" value="1"/>
</dbReference>
<dbReference type="InterPro" id="IPR035584">
    <property type="entry name" value="PurF_N"/>
</dbReference>
<dbReference type="SUPFAM" id="SSF53271">
    <property type="entry name" value="PRTase-like"/>
    <property type="match status" value="1"/>
</dbReference>
<comment type="caution">
    <text evidence="12">The sequence shown here is derived from an EMBL/GenBank/DDBJ whole genome shotgun (WGS) entry which is preliminary data.</text>
</comment>
<dbReference type="GO" id="GO:0004044">
    <property type="term" value="F:amidophosphoribosyltransferase activity"/>
    <property type="evidence" value="ECO:0007669"/>
    <property type="project" value="UniProtKB-UniRule"/>
</dbReference>
<dbReference type="AlphaFoldDB" id="A0A2S8SPM9"/>
<protein>
    <recommendedName>
        <fullName evidence="7">Amidophosphoribosyltransferase</fullName>
        <shortName evidence="7">ATase</shortName>
        <ecNumber evidence="7">2.4.2.14</ecNumber>
    </recommendedName>
    <alternativeName>
        <fullName evidence="7">Glutamine phosphoribosylpyrophosphate amidotransferase</fullName>
        <shortName evidence="7">GPATase</shortName>
    </alternativeName>
</protein>
<dbReference type="InterPro" id="IPR017932">
    <property type="entry name" value="GATase_2_dom"/>
</dbReference>
<evidence type="ECO:0000259" key="11">
    <source>
        <dbReference type="PROSITE" id="PS51278"/>
    </source>
</evidence>
<dbReference type="GO" id="GO:0051539">
    <property type="term" value="F:4 iron, 4 sulfur cluster binding"/>
    <property type="evidence" value="ECO:0007669"/>
    <property type="project" value="UniProtKB-KW"/>
</dbReference>
<dbReference type="GO" id="GO:0006189">
    <property type="term" value="P:'de novo' IMP biosynthetic process"/>
    <property type="evidence" value="ECO:0007669"/>
    <property type="project" value="UniProtKB-UniRule"/>
</dbReference>
<evidence type="ECO:0000256" key="1">
    <source>
        <dbReference type="ARBA" id="ARBA00005209"/>
    </source>
</evidence>
<feature type="binding site" evidence="7 10">
    <location>
        <position position="509"/>
    </location>
    <ligand>
        <name>[4Fe-4S] cluster</name>
        <dbReference type="ChEBI" id="CHEBI:49883"/>
    </ligand>
</feature>
<name>A0A2S8SPM9_9BACT</name>
<evidence type="ECO:0000256" key="2">
    <source>
        <dbReference type="ARBA" id="ARBA00010138"/>
    </source>
</evidence>
<dbReference type="InterPro" id="IPR000836">
    <property type="entry name" value="PRTase_dom"/>
</dbReference>
<dbReference type="Gene3D" id="3.40.50.2020">
    <property type="match status" value="1"/>
</dbReference>
<feature type="domain" description="Glutamine amidotransferase type-2" evidence="11">
    <location>
        <begin position="64"/>
        <end position="288"/>
    </location>
</feature>
<dbReference type="InterPro" id="IPR005854">
    <property type="entry name" value="PurF"/>
</dbReference>
<comment type="similarity">
    <text evidence="2 7 8">In the C-terminal section; belongs to the purine/pyrimidine phosphoribosyltransferase family.</text>
</comment>
<evidence type="ECO:0000256" key="8">
    <source>
        <dbReference type="PIRNR" id="PIRNR000485"/>
    </source>
</evidence>
<dbReference type="PROSITE" id="PS51278">
    <property type="entry name" value="GATASE_TYPE_2"/>
    <property type="match status" value="1"/>
</dbReference>
<dbReference type="EC" id="2.4.2.14" evidence="7"/>
<dbReference type="SUPFAM" id="SSF56235">
    <property type="entry name" value="N-terminal nucleophile aminohydrolases (Ntn hydrolases)"/>
    <property type="match status" value="1"/>
</dbReference>
<comment type="caution">
    <text evidence="7">Lacks conserved residue(s) required for the propagation of feature annotation.</text>
</comment>
<feature type="binding site" evidence="7 10">
    <location>
        <position position="506"/>
    </location>
    <ligand>
        <name>[4Fe-4S] cluster</name>
        <dbReference type="ChEBI" id="CHEBI:49883"/>
    </ligand>
</feature>
<evidence type="ECO:0000256" key="4">
    <source>
        <dbReference type="ARBA" id="ARBA00022679"/>
    </source>
</evidence>
<evidence type="ECO:0000313" key="13">
    <source>
        <dbReference type="Proteomes" id="UP000237684"/>
    </source>
</evidence>
<sequence length="564" mass="61388">MRDAHISTFQLTASAFKAEAVFHAPMSHKKSTTPNIQSNVLSGDSELGESFDMLRDEDRPQEECGVFGIFAPGIDVARRTFFGIFALQHRGQESAGIAVSDGDHIRVHTDMGLVTQIFNEDNLANLPGDIAVGHNRYSTTGSSKACNAQPILCESSDGTMAVAHNGNLVNAHILREAMEKAGDKFETTMDTEIISKLLEAGRNQTLESSILEMMARVSGAYSLVLMTRDTLVAVRDPNGLRPLCLGKLPDSDGAGAYVLASETCALGPVGATFVREIEPGEILFISREGLESVHFKGTAPGHSKRHSLCIFEFIYLARPDSQLLGQNVHATRRRMGEKLAQQAPVEADVVIGVPDSGLPAAIGYAAGSGIQYQEGLIKNRYIQRTFIAPDQTQRELGVRMKLSPLDDVLKGKRVVVVEDSIVRGTTTKRIVQMIRDAGAKEVHLRISSPPYQWPCFYGIDTAARKDLIAFGRSVEEIRAYNGADSLAYISMDNLVEAVGHPKDDFCRACFDGEYPIDIPRDIRNAKLVFESGDPGPESEGNMTLGEDGVIETPQQHEARETVGV</sequence>
<reference evidence="12 13" key="1">
    <citation type="journal article" date="2018" name="Syst. Appl. Microbiol.">
        <title>Abditibacterium utsteinense sp. nov., the first cultivated member of candidate phylum FBP, isolated from ice-free Antarctic soil samples.</title>
        <authorList>
            <person name="Tahon G."/>
            <person name="Tytgat B."/>
            <person name="Lebbe L."/>
            <person name="Carlier A."/>
            <person name="Willems A."/>
        </authorList>
    </citation>
    <scope>NUCLEOTIDE SEQUENCE [LARGE SCALE GENOMIC DNA]</scope>
    <source>
        <strain evidence="12 13">LMG 29911</strain>
    </source>
</reference>
<dbReference type="CDD" id="cd00715">
    <property type="entry name" value="GPATase_N"/>
    <property type="match status" value="1"/>
</dbReference>
<dbReference type="GO" id="GO:0046872">
    <property type="term" value="F:metal ion binding"/>
    <property type="evidence" value="ECO:0007669"/>
    <property type="project" value="UniProtKB-KW"/>
</dbReference>
<gene>
    <name evidence="7" type="primary">purF</name>
    <name evidence="12" type="ORF">B1R32_12340</name>
</gene>
<dbReference type="UniPathway" id="UPA00074">
    <property type="reaction ID" value="UER00124"/>
</dbReference>
<dbReference type="NCBIfam" id="TIGR01134">
    <property type="entry name" value="purF"/>
    <property type="match status" value="1"/>
</dbReference>
<evidence type="ECO:0000256" key="9">
    <source>
        <dbReference type="PIRSR" id="PIRSR000485-1"/>
    </source>
</evidence>
<dbReference type="PANTHER" id="PTHR11907">
    <property type="entry name" value="AMIDOPHOSPHORIBOSYLTRANSFERASE"/>
    <property type="match status" value="1"/>
</dbReference>
<keyword evidence="4 7" id="KW-0808">Transferase</keyword>
<comment type="function">
    <text evidence="7">Catalyzes the formation of phosphoribosylamine from phosphoribosylpyrophosphate (PRPP) and glutamine.</text>
</comment>
<dbReference type="PIRSF" id="PIRSF000485">
    <property type="entry name" value="Amd_phspho_trans"/>
    <property type="match status" value="1"/>
</dbReference>
<keyword evidence="7 10" id="KW-0411">Iron-sulfur</keyword>
<accession>A0A2S8SPM9</accession>
<dbReference type="InterPro" id="IPR029055">
    <property type="entry name" value="Ntn_hydrolases_N"/>
</dbReference>
<evidence type="ECO:0000256" key="5">
    <source>
        <dbReference type="ARBA" id="ARBA00022755"/>
    </source>
</evidence>
<organism evidence="12 13">
    <name type="scientific">Abditibacterium utsteinense</name>
    <dbReference type="NCBI Taxonomy" id="1960156"/>
    <lineage>
        <taxon>Bacteria</taxon>
        <taxon>Pseudomonadati</taxon>
        <taxon>Abditibacteriota</taxon>
        <taxon>Abditibacteriia</taxon>
        <taxon>Abditibacteriales</taxon>
        <taxon>Abditibacteriaceae</taxon>
        <taxon>Abditibacterium</taxon>
    </lineage>
</organism>
<keyword evidence="7" id="KW-0004">4Fe-4S</keyword>
<comment type="pathway">
    <text evidence="1 7 8">Purine metabolism; IMP biosynthesis via de novo pathway; N(1)-(5-phospho-D-ribosyl)glycinamide from 5-phospho-alpha-D-ribose 1-diphosphate: step 1/2.</text>
</comment>
<dbReference type="EMBL" id="NIGF01000023">
    <property type="protein sequence ID" value="PQV62752.1"/>
    <property type="molecule type" value="Genomic_DNA"/>
</dbReference>
<evidence type="ECO:0000256" key="3">
    <source>
        <dbReference type="ARBA" id="ARBA00022676"/>
    </source>
</evidence>
<comment type="cofactor">
    <cofactor evidence="7 10">
        <name>[4Fe-4S] cluster</name>
        <dbReference type="ChEBI" id="CHEBI:49883"/>
    </cofactor>
    <text evidence="7 10">Binds 1 [4Fe-4S] cluster per subunit.</text>
</comment>
<keyword evidence="7 10" id="KW-0408">Iron</keyword>
<keyword evidence="3 7" id="KW-0328">Glycosyltransferase</keyword>
<dbReference type="CDD" id="cd06223">
    <property type="entry name" value="PRTases_typeI"/>
    <property type="match status" value="1"/>
</dbReference>
<evidence type="ECO:0000313" key="12">
    <source>
        <dbReference type="EMBL" id="PQV62752.1"/>
    </source>
</evidence>
<evidence type="ECO:0000256" key="10">
    <source>
        <dbReference type="PIRSR" id="PIRSR000485-3"/>
    </source>
</evidence>
<feature type="active site" description="Nucleophile" evidence="7 9">
    <location>
        <position position="64"/>
    </location>
</feature>
<dbReference type="Proteomes" id="UP000237684">
    <property type="component" value="Unassembled WGS sequence"/>
</dbReference>
<keyword evidence="7 10" id="KW-0479">Metal-binding</keyword>
<dbReference type="InParanoid" id="A0A2S8SPM9"/>
<evidence type="ECO:0000256" key="7">
    <source>
        <dbReference type="HAMAP-Rule" id="MF_01931"/>
    </source>
</evidence>
<proteinExistence type="inferred from homology"/>
<dbReference type="Gene3D" id="3.60.20.10">
    <property type="entry name" value="Glutamine Phosphoribosylpyrophosphate, subunit 1, domain 1"/>
    <property type="match status" value="1"/>
</dbReference>
<dbReference type="FunCoup" id="A0A2S8SPM9">
    <property type="interactions" value="380"/>
</dbReference>
<feature type="binding site" evidence="7 10">
    <location>
        <position position="309"/>
    </location>
    <ligand>
        <name>[4Fe-4S] cluster</name>
        <dbReference type="ChEBI" id="CHEBI:49883"/>
    </ligand>
</feature>
<dbReference type="Pfam" id="PF00156">
    <property type="entry name" value="Pribosyltran"/>
    <property type="match status" value="1"/>
</dbReference>
<feature type="binding site" evidence="7 10">
    <location>
        <position position="455"/>
    </location>
    <ligand>
        <name>[4Fe-4S] cluster</name>
        <dbReference type="ChEBI" id="CHEBI:49883"/>
    </ligand>
</feature>
<keyword evidence="13" id="KW-1185">Reference proteome</keyword>
<keyword evidence="5 7" id="KW-0658">Purine biosynthesis</keyword>
<evidence type="ECO:0000256" key="6">
    <source>
        <dbReference type="ARBA" id="ARBA00022962"/>
    </source>
</evidence>
<dbReference type="GO" id="GO:0009113">
    <property type="term" value="P:purine nucleobase biosynthetic process"/>
    <property type="evidence" value="ECO:0007669"/>
    <property type="project" value="UniProtKB-UniRule"/>
</dbReference>